<dbReference type="InterPro" id="IPR006674">
    <property type="entry name" value="HD_domain"/>
</dbReference>
<evidence type="ECO:0000256" key="3">
    <source>
        <dbReference type="SAM" id="MobiDB-lite"/>
    </source>
</evidence>
<evidence type="ECO:0000256" key="2">
    <source>
        <dbReference type="HAMAP-Rule" id="MF_01212"/>
    </source>
</evidence>
<dbReference type="HAMAP" id="MF_01212">
    <property type="entry name" value="dGTPase_type2"/>
    <property type="match status" value="1"/>
</dbReference>
<dbReference type="Gene3D" id="1.10.3210.10">
    <property type="entry name" value="Hypothetical protein af1432"/>
    <property type="match status" value="1"/>
</dbReference>
<dbReference type="Pfam" id="PF01966">
    <property type="entry name" value="HD"/>
    <property type="match status" value="1"/>
</dbReference>
<protein>
    <recommendedName>
        <fullName evidence="2">Deoxyguanosinetriphosphate triphosphohydrolase-like protein</fullName>
    </recommendedName>
</protein>
<dbReference type="PROSITE" id="PS51831">
    <property type="entry name" value="HD"/>
    <property type="match status" value="1"/>
</dbReference>
<evidence type="ECO:0000256" key="1">
    <source>
        <dbReference type="ARBA" id="ARBA00022801"/>
    </source>
</evidence>
<dbReference type="Proteomes" id="UP000033649">
    <property type="component" value="Unassembled WGS sequence"/>
</dbReference>
<dbReference type="InterPro" id="IPR050135">
    <property type="entry name" value="dGTPase-like"/>
</dbReference>
<evidence type="ECO:0000259" key="4">
    <source>
        <dbReference type="PROSITE" id="PS51831"/>
    </source>
</evidence>
<dbReference type="RefSeq" id="WP_046104136.1">
    <property type="nucleotide sequence ID" value="NZ_JZEY01000054.1"/>
</dbReference>
<dbReference type="InterPro" id="IPR003607">
    <property type="entry name" value="HD/PDEase_dom"/>
</dbReference>
<evidence type="ECO:0000313" key="5">
    <source>
        <dbReference type="EMBL" id="KKB09442.1"/>
    </source>
</evidence>
<sequence>MSETASYASKPEMSLGRLYDTGPSPTRNEFQRDRDRIIHSTAFRRLQHKTQVFLAHEGRHFRNRLTHTLEVSQIARSIARSLQLNEDLAEALALSHDLGHTPFGHAGERALHRAMHAYGGFDHNVQALRVVTLLENRYAEHDGLNLTWETLEGILKHNGPLLDAEGRPAGRYVEEGLPAGLDLIAIPADLRLSTYASLEAQVAAIADDIAYNAHDIDDALRAELVTLDDFLGVPMVGPIVAEVQALYPSIAVNRQTHEVQRRMITRSVEDVIRTSADNIAASGVQSAEDVRLAGRSLVTFSQPVGEAEKGLKHFLFTRVYRHGSVMEPVLESEAVVERLFARYMADPDMPGRWGKAGRAVEGERRARIIADFIAGMTDPYALDEHQRLFDARPDFR</sequence>
<dbReference type="PANTHER" id="PTHR11373">
    <property type="entry name" value="DEOXYNUCLEOSIDE TRIPHOSPHATE TRIPHOSPHOHYDROLASE"/>
    <property type="match status" value="1"/>
</dbReference>
<dbReference type="InterPro" id="IPR006261">
    <property type="entry name" value="dGTPase"/>
</dbReference>
<dbReference type="STRING" id="429727.VE26_05820"/>
<keyword evidence="1 2" id="KW-0378">Hydrolase</keyword>
<dbReference type="NCBIfam" id="NF002326">
    <property type="entry name" value="PRK01286.1-1"/>
    <property type="match status" value="1"/>
</dbReference>
<name>A0A0F5FMJ5_9HYPH</name>
<evidence type="ECO:0000313" key="6">
    <source>
        <dbReference type="Proteomes" id="UP000033649"/>
    </source>
</evidence>
<dbReference type="InterPro" id="IPR023023">
    <property type="entry name" value="dNTPase_2"/>
</dbReference>
<dbReference type="PATRIC" id="fig|429727.3.peg.1205"/>
<organism evidence="5 6">
    <name type="scientific">Devosia chinhatensis</name>
    <dbReference type="NCBI Taxonomy" id="429727"/>
    <lineage>
        <taxon>Bacteria</taxon>
        <taxon>Pseudomonadati</taxon>
        <taxon>Pseudomonadota</taxon>
        <taxon>Alphaproteobacteria</taxon>
        <taxon>Hyphomicrobiales</taxon>
        <taxon>Devosiaceae</taxon>
        <taxon>Devosia</taxon>
    </lineage>
</organism>
<gene>
    <name evidence="5" type="ORF">VE26_05820</name>
</gene>
<feature type="region of interest" description="Disordered" evidence="3">
    <location>
        <begin position="1"/>
        <end position="29"/>
    </location>
</feature>
<accession>A0A0F5FMJ5</accession>
<dbReference type="GO" id="GO:0008832">
    <property type="term" value="F:dGTPase activity"/>
    <property type="evidence" value="ECO:0007669"/>
    <property type="project" value="TreeGrafter"/>
</dbReference>
<dbReference type="AlphaFoldDB" id="A0A0F5FMJ5"/>
<dbReference type="NCBIfam" id="TIGR01353">
    <property type="entry name" value="dGTP_triPase"/>
    <property type="match status" value="1"/>
</dbReference>
<dbReference type="Pfam" id="PF13286">
    <property type="entry name" value="HD_assoc"/>
    <property type="match status" value="1"/>
</dbReference>
<dbReference type="GO" id="GO:0006203">
    <property type="term" value="P:dGTP catabolic process"/>
    <property type="evidence" value="ECO:0007669"/>
    <property type="project" value="TreeGrafter"/>
</dbReference>
<proteinExistence type="inferred from homology"/>
<dbReference type="OrthoDB" id="9803619at2"/>
<keyword evidence="6" id="KW-1185">Reference proteome</keyword>
<dbReference type="SMART" id="SM00471">
    <property type="entry name" value="HDc"/>
    <property type="match status" value="1"/>
</dbReference>
<reference evidence="5 6" key="1">
    <citation type="submission" date="2015-03" db="EMBL/GenBank/DDBJ databases">
        <authorList>
            <person name="Hassan Y."/>
            <person name="Lepp D."/>
            <person name="Li X.-Z."/>
            <person name="Zhou T."/>
        </authorList>
    </citation>
    <scope>NUCLEOTIDE SEQUENCE [LARGE SCALE GENOMIC DNA]</scope>
    <source>
        <strain evidence="5 6">IPL18</strain>
    </source>
</reference>
<dbReference type="EMBL" id="JZEY01000054">
    <property type="protein sequence ID" value="KKB09442.1"/>
    <property type="molecule type" value="Genomic_DNA"/>
</dbReference>
<dbReference type="CDD" id="cd00077">
    <property type="entry name" value="HDc"/>
    <property type="match status" value="1"/>
</dbReference>
<dbReference type="SUPFAM" id="SSF109604">
    <property type="entry name" value="HD-domain/PDEase-like"/>
    <property type="match status" value="1"/>
</dbReference>
<dbReference type="NCBIfam" id="NF002328">
    <property type="entry name" value="PRK01286.1-3"/>
    <property type="match status" value="1"/>
</dbReference>
<comment type="similarity">
    <text evidence="2">Belongs to the dGTPase family. Type 2 subfamily.</text>
</comment>
<feature type="domain" description="HD" evidence="4">
    <location>
        <begin position="64"/>
        <end position="212"/>
    </location>
</feature>
<dbReference type="PANTHER" id="PTHR11373:SF43">
    <property type="entry name" value="DEOXYGUANOSINETRIPHOSPHATE TRIPHOSPHOHYDROLASE-LIKE PROTEIN"/>
    <property type="match status" value="1"/>
</dbReference>
<comment type="caution">
    <text evidence="5">The sequence shown here is derived from an EMBL/GenBank/DDBJ whole genome shotgun (WGS) entry which is preliminary data.</text>
</comment>
<dbReference type="InterPro" id="IPR026875">
    <property type="entry name" value="PHydrolase_assoc_dom"/>
</dbReference>